<dbReference type="InterPro" id="IPR000305">
    <property type="entry name" value="GIY-YIG_endonuc"/>
</dbReference>
<dbReference type="PROSITE" id="PS50164">
    <property type="entry name" value="GIY_YIG"/>
    <property type="match status" value="1"/>
</dbReference>
<dbReference type="Pfam" id="PF09848">
    <property type="entry name" value="SLFN-g3_helicase"/>
    <property type="match status" value="1"/>
</dbReference>
<gene>
    <name evidence="2" type="ORF">BO225_01510</name>
</gene>
<dbReference type="SUPFAM" id="SSF52540">
    <property type="entry name" value="P-loop containing nucleoside triphosphate hydrolases"/>
    <property type="match status" value="1"/>
</dbReference>
<dbReference type="AlphaFoldDB" id="A0A1U7NQ63"/>
<reference evidence="2 3" key="1">
    <citation type="submission" date="2016-11" db="EMBL/GenBank/DDBJ databases">
        <title>Description of two novel members of the family Erysipelotrichaceae: Ileibacterium lipovorans gen. nov., sp. nov. and Dubosiella newyorkensis, gen. nov., sp. nov.</title>
        <authorList>
            <person name="Cox L.M."/>
            <person name="Sohn J."/>
            <person name="Tyrrell K.L."/>
            <person name="Citron D.M."/>
            <person name="Lawson P.A."/>
            <person name="Patel N.B."/>
            <person name="Iizumi T."/>
            <person name="Perez-Perez G.I."/>
            <person name="Goldstein E.J."/>
            <person name="Blaser M.J."/>
        </authorList>
    </citation>
    <scope>NUCLEOTIDE SEQUENCE [LARGE SCALE GENOMIC DNA]</scope>
    <source>
        <strain evidence="2 3">NYU-BL-A4</strain>
    </source>
</reference>
<sequence length="563" mass="66164">MKEKREIKLFEYPFSYDGLIEIRGNGFGVNWPLVYIIHNEKEAYIGETSNSLKRTKNHLDSKNKKHLKQIVLICDERFNKSAILDIEHLLIDYMNADQKYKLLNLNNGQSLDHDYYQKQLYVNMIDSIWKELRKKEIVQNELNVLRNSDLFKFSPYKTLNSQQYEISEAILDRITMEYSSDKKIPFIIEGSAGTGKTILAVYIMKKLSEYIRYTYNLADLEDEDEEDQAFQYHRTVLKNRDFTFAIVIPQTSLRKTLKRVFRRIAGLKASMVLGPMDVTKKKYDLLIVDEAHRLTSSRGITNIKAFYNANEKLGFNRKKGNQLDWILHQSRFQILFYDPTQSVRPSDLDRSFFKKVEKSQYFEKFSLDSQMRVRGGKDYIQFIDDVLHSKSPQNTGFPNYDLRLFDHIEDMENVIKKKEEAVGLCRMVSGYAWEWKSKTDPNCFDIKIEGKEYRWNSTTEDWINSVNSLEEIGSIHTVQGYDLNYAGVILGNDIGYDPNKQEVIIRKESYFDKKGKQNTTPETLVPYILNIYKVLLTRGIMGTYLYVCDPALREYIRNCIQLH</sequence>
<dbReference type="Proteomes" id="UP000186705">
    <property type="component" value="Unassembled WGS sequence"/>
</dbReference>
<dbReference type="CDD" id="cd10439">
    <property type="entry name" value="GIY-YIG_COG3410"/>
    <property type="match status" value="1"/>
</dbReference>
<dbReference type="OrthoDB" id="3193269at2"/>
<evidence type="ECO:0000313" key="3">
    <source>
        <dbReference type="Proteomes" id="UP000186705"/>
    </source>
</evidence>
<evidence type="ECO:0000313" key="2">
    <source>
        <dbReference type="EMBL" id="OLU47776.1"/>
    </source>
</evidence>
<name>A0A1U7NQ63_9FIRM</name>
<dbReference type="GeneID" id="78274624"/>
<keyword evidence="3" id="KW-1185">Reference proteome</keyword>
<dbReference type="STRING" id="1862672.BO225_01510"/>
<evidence type="ECO:0000259" key="1">
    <source>
        <dbReference type="PROSITE" id="PS50164"/>
    </source>
</evidence>
<dbReference type="Gene3D" id="3.40.50.300">
    <property type="entry name" value="P-loop containing nucleotide triphosphate hydrolases"/>
    <property type="match status" value="1"/>
</dbReference>
<protein>
    <recommendedName>
        <fullName evidence="1">GIY-YIG domain-containing protein</fullName>
    </recommendedName>
</protein>
<dbReference type="EMBL" id="MPKA01000042">
    <property type="protein sequence ID" value="OLU47776.1"/>
    <property type="molecule type" value="Genomic_DNA"/>
</dbReference>
<dbReference type="RefSeq" id="WP_076340522.1">
    <property type="nucleotide sequence ID" value="NZ_CAPDDE010000092.1"/>
</dbReference>
<proteinExistence type="predicted"/>
<dbReference type="InterPro" id="IPR027417">
    <property type="entry name" value="P-loop_NTPase"/>
</dbReference>
<dbReference type="InterPro" id="IPR018647">
    <property type="entry name" value="SLFN_3-like_DNA/RNA_helicase"/>
</dbReference>
<accession>A0A1U7NQ63</accession>
<organism evidence="2 3">
    <name type="scientific">Dubosiella newyorkensis</name>
    <dbReference type="NCBI Taxonomy" id="1862672"/>
    <lineage>
        <taxon>Bacteria</taxon>
        <taxon>Bacillati</taxon>
        <taxon>Bacillota</taxon>
        <taxon>Erysipelotrichia</taxon>
        <taxon>Erysipelotrichales</taxon>
        <taxon>Erysipelotrichaceae</taxon>
        <taxon>Dubosiella</taxon>
    </lineage>
</organism>
<feature type="domain" description="GIY-YIG" evidence="1">
    <location>
        <begin position="30"/>
        <end position="102"/>
    </location>
</feature>
<comment type="caution">
    <text evidence="2">The sequence shown here is derived from an EMBL/GenBank/DDBJ whole genome shotgun (WGS) entry which is preliminary data.</text>
</comment>
<dbReference type="Pfam" id="PF01541">
    <property type="entry name" value="GIY-YIG"/>
    <property type="match status" value="1"/>
</dbReference>